<evidence type="ECO:0000313" key="14">
    <source>
        <dbReference type="EMBL" id="HIZ02324.1"/>
    </source>
</evidence>
<dbReference type="InterPro" id="IPR009057">
    <property type="entry name" value="Homeodomain-like_sf"/>
</dbReference>
<dbReference type="SMART" id="SM00388">
    <property type="entry name" value="HisKA"/>
    <property type="match status" value="1"/>
</dbReference>
<feature type="coiled-coil region" evidence="8">
    <location>
        <begin position="1162"/>
        <end position="1206"/>
    </location>
</feature>
<dbReference type="SMART" id="SM00448">
    <property type="entry name" value="REC"/>
    <property type="match status" value="1"/>
</dbReference>
<dbReference type="InterPro" id="IPR036890">
    <property type="entry name" value="HATPase_C_sf"/>
</dbReference>
<keyword evidence="3 7" id="KW-0597">Phosphoprotein</keyword>
<dbReference type="PANTHER" id="PTHR43547">
    <property type="entry name" value="TWO-COMPONENT HISTIDINE KINASE"/>
    <property type="match status" value="1"/>
</dbReference>
<dbReference type="FunFam" id="3.40.50.2300:FF:000138">
    <property type="entry name" value="Two-component system sensor histidine kinase/response regulator"/>
    <property type="match status" value="1"/>
</dbReference>
<dbReference type="CDD" id="cd17574">
    <property type="entry name" value="REC_OmpR"/>
    <property type="match status" value="1"/>
</dbReference>
<evidence type="ECO:0000256" key="6">
    <source>
        <dbReference type="ARBA" id="ARBA00023163"/>
    </source>
</evidence>
<dbReference type="EC" id="2.7.13.3" evidence="2"/>
<keyword evidence="5" id="KW-0238">DNA-binding</keyword>
<feature type="domain" description="HTH araC/xylS-type" evidence="11">
    <location>
        <begin position="1229"/>
        <end position="1328"/>
    </location>
</feature>
<dbReference type="Gene3D" id="1.10.287.130">
    <property type="match status" value="1"/>
</dbReference>
<keyword evidence="9" id="KW-1133">Transmembrane helix</keyword>
<dbReference type="GO" id="GO:0043565">
    <property type="term" value="F:sequence-specific DNA binding"/>
    <property type="evidence" value="ECO:0007669"/>
    <property type="project" value="InterPro"/>
</dbReference>
<dbReference type="FunFam" id="2.60.40.10:FF:000791">
    <property type="entry name" value="Two-component system sensor histidine kinase/response regulator"/>
    <property type="match status" value="1"/>
</dbReference>
<dbReference type="Gene3D" id="2.60.40.10">
    <property type="entry name" value="Immunoglobulins"/>
    <property type="match status" value="1"/>
</dbReference>
<feature type="modified residue" description="4-aspartylphosphate" evidence="7">
    <location>
        <position position="1130"/>
    </location>
</feature>
<dbReference type="InterPro" id="IPR001789">
    <property type="entry name" value="Sig_transdc_resp-reg_receiver"/>
</dbReference>
<dbReference type="Gene3D" id="3.40.50.2300">
    <property type="match status" value="1"/>
</dbReference>
<dbReference type="PANTHER" id="PTHR43547:SF2">
    <property type="entry name" value="HYBRID SIGNAL TRANSDUCTION HISTIDINE KINASE C"/>
    <property type="match status" value="1"/>
</dbReference>
<dbReference type="PROSITE" id="PS50109">
    <property type="entry name" value="HIS_KIN"/>
    <property type="match status" value="1"/>
</dbReference>
<feature type="domain" description="Histidine kinase" evidence="12">
    <location>
        <begin position="828"/>
        <end position="1043"/>
    </location>
</feature>
<dbReference type="InterPro" id="IPR013783">
    <property type="entry name" value="Ig-like_fold"/>
</dbReference>
<keyword evidence="8" id="KW-0175">Coiled coil</keyword>
<reference evidence="14" key="1">
    <citation type="journal article" date="2021" name="PeerJ">
        <title>Extensive microbial diversity within the chicken gut microbiome revealed by metagenomics and culture.</title>
        <authorList>
            <person name="Gilroy R."/>
            <person name="Ravi A."/>
            <person name="Getino M."/>
            <person name="Pursley I."/>
            <person name="Horton D.L."/>
            <person name="Alikhan N.F."/>
            <person name="Baker D."/>
            <person name="Gharbi K."/>
            <person name="Hall N."/>
            <person name="Watson M."/>
            <person name="Adriaenssens E.M."/>
            <person name="Foster-Nyarko E."/>
            <person name="Jarju S."/>
            <person name="Secka A."/>
            <person name="Antonio M."/>
            <person name="Oren A."/>
            <person name="Chaudhuri R.R."/>
            <person name="La Ragione R."/>
            <person name="Hildebrand F."/>
            <person name="Pallen M.J."/>
        </authorList>
    </citation>
    <scope>NUCLEOTIDE SEQUENCE</scope>
    <source>
        <strain evidence="14">ChiHjej12B11-24981</strain>
    </source>
</reference>
<protein>
    <recommendedName>
        <fullName evidence="2">histidine kinase</fullName>
        <ecNumber evidence="2">2.7.13.3</ecNumber>
    </recommendedName>
</protein>
<dbReference type="InterPro" id="IPR003594">
    <property type="entry name" value="HATPase_dom"/>
</dbReference>
<dbReference type="Gene3D" id="3.30.565.10">
    <property type="entry name" value="Histidine kinase-like ATPase, C-terminal domain"/>
    <property type="match status" value="1"/>
</dbReference>
<dbReference type="Pfam" id="PF00512">
    <property type="entry name" value="HisKA"/>
    <property type="match status" value="1"/>
</dbReference>
<dbReference type="InterPro" id="IPR015943">
    <property type="entry name" value="WD40/YVTN_repeat-like_dom_sf"/>
</dbReference>
<dbReference type="FunFam" id="1.10.287.130:FF:000045">
    <property type="entry name" value="Two-component system sensor histidine kinase/response regulator"/>
    <property type="match status" value="1"/>
</dbReference>
<dbReference type="Proteomes" id="UP000824023">
    <property type="component" value="Unassembled WGS sequence"/>
</dbReference>
<keyword evidence="9" id="KW-0472">Membrane</keyword>
<dbReference type="Pfam" id="PF07494">
    <property type="entry name" value="Reg_prop"/>
    <property type="match status" value="5"/>
</dbReference>
<dbReference type="InterPro" id="IPR018060">
    <property type="entry name" value="HTH_AraC"/>
</dbReference>
<dbReference type="InterPro" id="IPR036097">
    <property type="entry name" value="HisK_dim/P_sf"/>
</dbReference>
<feature type="transmembrane region" description="Helical" evidence="9">
    <location>
        <begin position="774"/>
        <end position="795"/>
    </location>
</feature>
<dbReference type="GO" id="GO:0000155">
    <property type="term" value="F:phosphorelay sensor kinase activity"/>
    <property type="evidence" value="ECO:0007669"/>
    <property type="project" value="InterPro"/>
</dbReference>
<evidence type="ECO:0000256" key="9">
    <source>
        <dbReference type="SAM" id="Phobius"/>
    </source>
</evidence>
<evidence type="ECO:0000313" key="15">
    <source>
        <dbReference type="Proteomes" id="UP000824023"/>
    </source>
</evidence>
<dbReference type="PROSITE" id="PS50110">
    <property type="entry name" value="RESPONSE_REGULATORY"/>
    <property type="match status" value="1"/>
</dbReference>
<evidence type="ECO:0000259" key="13">
    <source>
        <dbReference type="PROSITE" id="PS50110"/>
    </source>
</evidence>
<dbReference type="GO" id="GO:0003700">
    <property type="term" value="F:DNA-binding transcription factor activity"/>
    <property type="evidence" value="ECO:0007669"/>
    <property type="project" value="InterPro"/>
</dbReference>
<dbReference type="SMART" id="SM00342">
    <property type="entry name" value="HTH_ARAC"/>
    <property type="match status" value="1"/>
</dbReference>
<feature type="signal peptide" evidence="10">
    <location>
        <begin position="1"/>
        <end position="23"/>
    </location>
</feature>
<dbReference type="Gene3D" id="2.130.10.10">
    <property type="entry name" value="YVTN repeat-like/Quinoprotein amine dehydrogenase"/>
    <property type="match status" value="2"/>
</dbReference>
<comment type="catalytic activity">
    <reaction evidence="1">
        <text>ATP + protein L-histidine = ADP + protein N-phospho-L-histidine.</text>
        <dbReference type="EC" id="2.7.13.3"/>
    </reaction>
</comment>
<dbReference type="SUPFAM" id="SSF47384">
    <property type="entry name" value="Homodimeric domain of signal transducing histidine kinase"/>
    <property type="match status" value="1"/>
</dbReference>
<gene>
    <name evidence="14" type="ORF">H9819_08790</name>
</gene>
<dbReference type="SMART" id="SM00387">
    <property type="entry name" value="HATPase_c"/>
    <property type="match status" value="1"/>
</dbReference>
<dbReference type="PROSITE" id="PS00041">
    <property type="entry name" value="HTH_ARAC_FAMILY_1"/>
    <property type="match status" value="1"/>
</dbReference>
<dbReference type="InterPro" id="IPR011123">
    <property type="entry name" value="Y_Y_Y"/>
</dbReference>
<evidence type="ECO:0000256" key="8">
    <source>
        <dbReference type="SAM" id="Coils"/>
    </source>
</evidence>
<keyword evidence="10" id="KW-0732">Signal</keyword>
<comment type="caution">
    <text evidence="14">The sequence shown here is derived from an EMBL/GenBank/DDBJ whole genome shotgun (WGS) entry which is preliminary data.</text>
</comment>
<feature type="chain" id="PRO_5038890691" description="histidine kinase" evidence="10">
    <location>
        <begin position="24"/>
        <end position="1328"/>
    </location>
</feature>
<evidence type="ECO:0000256" key="2">
    <source>
        <dbReference type="ARBA" id="ARBA00012438"/>
    </source>
</evidence>
<dbReference type="Pfam" id="PF07495">
    <property type="entry name" value="Y_Y_Y"/>
    <property type="match status" value="1"/>
</dbReference>
<name>A0A9D2A6S5_9BACE</name>
<evidence type="ECO:0000256" key="1">
    <source>
        <dbReference type="ARBA" id="ARBA00000085"/>
    </source>
</evidence>
<reference evidence="14" key="2">
    <citation type="submission" date="2021-04" db="EMBL/GenBank/DDBJ databases">
        <authorList>
            <person name="Gilroy R."/>
        </authorList>
    </citation>
    <scope>NUCLEOTIDE SEQUENCE</scope>
    <source>
        <strain evidence="14">ChiHjej12B11-24981</strain>
    </source>
</reference>
<evidence type="ECO:0000259" key="11">
    <source>
        <dbReference type="PROSITE" id="PS01124"/>
    </source>
</evidence>
<dbReference type="SUPFAM" id="SSF63829">
    <property type="entry name" value="Calcium-dependent phosphotriesterase"/>
    <property type="match status" value="3"/>
</dbReference>
<dbReference type="InterPro" id="IPR011006">
    <property type="entry name" value="CheY-like_superfamily"/>
</dbReference>
<keyword evidence="9" id="KW-0812">Transmembrane</keyword>
<dbReference type="Pfam" id="PF00072">
    <property type="entry name" value="Response_reg"/>
    <property type="match status" value="1"/>
</dbReference>
<dbReference type="SUPFAM" id="SSF52172">
    <property type="entry name" value="CheY-like"/>
    <property type="match status" value="1"/>
</dbReference>
<evidence type="ECO:0000256" key="3">
    <source>
        <dbReference type="ARBA" id="ARBA00022553"/>
    </source>
</evidence>
<dbReference type="PROSITE" id="PS01124">
    <property type="entry name" value="HTH_ARAC_FAMILY_2"/>
    <property type="match status" value="1"/>
</dbReference>
<proteinExistence type="predicted"/>
<keyword evidence="6" id="KW-0804">Transcription</keyword>
<dbReference type="Gene3D" id="1.10.10.60">
    <property type="entry name" value="Homeodomain-like"/>
    <property type="match status" value="2"/>
</dbReference>
<evidence type="ECO:0000256" key="10">
    <source>
        <dbReference type="SAM" id="SignalP"/>
    </source>
</evidence>
<accession>A0A9D2A6S5</accession>
<dbReference type="PRINTS" id="PR00032">
    <property type="entry name" value="HTHARAC"/>
</dbReference>
<evidence type="ECO:0000259" key="12">
    <source>
        <dbReference type="PROSITE" id="PS50109"/>
    </source>
</evidence>
<evidence type="ECO:0000256" key="4">
    <source>
        <dbReference type="ARBA" id="ARBA00023015"/>
    </source>
</evidence>
<dbReference type="InterPro" id="IPR003661">
    <property type="entry name" value="HisK_dim/P_dom"/>
</dbReference>
<dbReference type="InterPro" id="IPR018062">
    <property type="entry name" value="HTH_AraC-typ_CS"/>
</dbReference>
<evidence type="ECO:0000256" key="5">
    <source>
        <dbReference type="ARBA" id="ARBA00023125"/>
    </source>
</evidence>
<dbReference type="InterPro" id="IPR020449">
    <property type="entry name" value="Tscrpt_reg_AraC-type_HTH"/>
</dbReference>
<dbReference type="SUPFAM" id="SSF46689">
    <property type="entry name" value="Homeodomain-like"/>
    <property type="match status" value="1"/>
</dbReference>
<dbReference type="InterPro" id="IPR011110">
    <property type="entry name" value="Reg_prop"/>
</dbReference>
<organism evidence="14 15">
    <name type="scientific">Candidatus Bacteroides merdipullorum</name>
    <dbReference type="NCBI Taxonomy" id="2838474"/>
    <lineage>
        <taxon>Bacteria</taxon>
        <taxon>Pseudomonadati</taxon>
        <taxon>Bacteroidota</taxon>
        <taxon>Bacteroidia</taxon>
        <taxon>Bacteroidales</taxon>
        <taxon>Bacteroidaceae</taxon>
        <taxon>Bacteroides</taxon>
    </lineage>
</organism>
<dbReference type="CDD" id="cd00082">
    <property type="entry name" value="HisKA"/>
    <property type="match status" value="1"/>
</dbReference>
<feature type="domain" description="Response regulatory" evidence="13">
    <location>
        <begin position="1082"/>
        <end position="1197"/>
    </location>
</feature>
<dbReference type="Pfam" id="PF02518">
    <property type="entry name" value="HATPase_c"/>
    <property type="match status" value="1"/>
</dbReference>
<keyword evidence="4" id="KW-0805">Transcription regulation</keyword>
<dbReference type="InterPro" id="IPR005467">
    <property type="entry name" value="His_kinase_dom"/>
</dbReference>
<dbReference type="SUPFAM" id="SSF55874">
    <property type="entry name" value="ATPase domain of HSP90 chaperone/DNA topoisomerase II/histidine kinase"/>
    <property type="match status" value="1"/>
</dbReference>
<dbReference type="Pfam" id="PF12833">
    <property type="entry name" value="HTH_18"/>
    <property type="match status" value="1"/>
</dbReference>
<evidence type="ECO:0000256" key="7">
    <source>
        <dbReference type="PROSITE-ProRule" id="PRU00169"/>
    </source>
</evidence>
<dbReference type="EMBL" id="DXCK01000118">
    <property type="protein sequence ID" value="HIZ02324.1"/>
    <property type="molecule type" value="Genomic_DNA"/>
</dbReference>
<sequence length="1328" mass="151864">MNNLGRLSALFILLLCTLLRASAATDNAQYVFRSIDSSRGLSNNSVNAILQDRFGFMWFGTKDGLDRYDGLSFLSFTKEKGTLGNNFVTSLYEDEQGSIWIGTDLGVYIYSPLTESICRFMHQSDRGTSIDNAVNYITGDKSGRVWLAVQSQGIFCYDSSIDSLVHRQTDGSGNIVFHGLERICFDDENVCWLDLHDGNLYYSDNSLETLTPVAWQGERPRWSYSTKIIAGPYNCLYLGTVAGLQEINLTTKSVRTLLGNERSGGDDIFVRDMYFYSDDNLWVGTESGVYVYNLRTNKTTHLPCIYGDPYSISDNAVYALCKDKEGGMWIGTYFGGVNYFPKTYAYFHKFYVNALTDNFGKRVREFCADSDGLLWIGTEDKGLFHYNPRTNEVKPFRHPAITHNVHGLCLDGKYLWVSNFAGILHRIDLNTSSVKNYGNCKDVFSICRTHTGQIYLGTSNGVMRYDARSDSFSYISKLPGVFIYYIKEDKQGNLWIATYVDGLYKWNLRTDEWKHFVYDASNPRSLSSNKVLNVFEDSRHHIWITTQGGGFCLFNPETEDFTRYDSDLGLPSNVAYRIEEDDEGNLWVTTNKGLLHFTPDTREFKVYTVSNGLLSDQFNYQSSYKDKDGRIYFGCIDGFISFDPRSFSSNNYLPPVVITGFSLFNKEVPVGKDDSPLKTSITLTDYLELKSNQNTFSFRVAALSYQSPDMNKLLYKLDGYDTEWYAADKIPIAYSNLPYRTYTLMVKGANSDGVWNPEMRVLKIRILPPFYLSVWAYVFYVLLAVGLLFGIITYFRRRTLIKHRYEMEKFEQKKERELYMAKIDFFTNVAHEIRTPLTLIKSPLESILKDNGLPEEVKLELEIMDQNAQRLLNLTNQLLDFRKTENKGFKLNPEECNLCGLMQFTCKRFTALAKQRGVNLTCQVPEKEVWASVDKEALTKIISNLLTNALKYGKTFARFQLTVDEKEEYFRVTASNDGKIVPLDMREEIFRPFVRYRDGKNIVQGTGIGLALARSLAELHHGKLAMDDSMEVNCFVLDIPIVHQAGQQRESELAEAGGHVDVPDNIEVMPEVDKEEKEERPCILIVEDNKDMQDFIVRQLSFLYNVLTAGNGYEALDLLRQYDVDLVVSDIMMPEMDGLELCGKLKSDLNYNHIPIILLTAKTALESKIEGLEQGADAYIEKPFSVEYLRVNIANLLSNRERLRRRFIESPFVKAETVAQSKTDKAFMQKLNEYVNNHLQESELTIDDLADVMHMGRSNFYRKMKGMLGISPNEYLRLERLKKAAQLLKEGECGIVEIAYMVGFSSPSYFSSCFKKQFGVLPKDFVQQ</sequence>